<feature type="transmembrane region" description="Helical" evidence="7">
    <location>
        <begin position="175"/>
        <end position="202"/>
    </location>
</feature>
<comment type="subcellular location">
    <subcellularLocation>
        <location evidence="1">Membrane</location>
        <topology evidence="1">Multi-pass membrane protein</topology>
    </subcellularLocation>
</comment>
<evidence type="ECO:0000256" key="6">
    <source>
        <dbReference type="SAM" id="MobiDB-lite"/>
    </source>
</evidence>
<dbReference type="PANTHER" id="PTHR33048">
    <property type="entry name" value="PTH11-LIKE INTEGRAL MEMBRANE PROTEIN (AFU_ORTHOLOGUE AFUA_5G11245)"/>
    <property type="match status" value="1"/>
</dbReference>
<sequence>MDMAVRQSSEQLSLIPPPNGVVSNFDNPPSLHKWVLGVGITCMGLMTISVGIRTYTKAFIVKKMTHEDCKHMHHHIALFALVMTSAPANSFQDEWAVDVSYQIGFLVWDALYIYLSSIGITRDAWNIRAVDFPYMLYMTNVFQVIYPPSMGAAKYFIIIQLKNIFCPPRSSKGKVWWALVVLIFITIGYYVACFFTFLFQCIPREKIWHPNVEGRCIDNKGGVLSAGIINLLLDLGILTVPCWAIWHLQMSFKRRLGALAIFSVGVFTCAIAAAGLAYRVPALKDANATKASAKIGIWSIAELAGTIIVGCMPMFPRFYEHVTKNHKSFSIMSYLKSLVSSRGWSSSRGTGGQSSKGGSILPGGSSQRIVVTSEYGWADGRHDPSYIELHGTEDRRGI</sequence>
<reference evidence="9 10" key="1">
    <citation type="submission" date="2023-01" db="EMBL/GenBank/DDBJ databases">
        <title>Analysis of 21 Apiospora genomes using comparative genomics revels a genus with tremendous synthesis potential of carbohydrate active enzymes and secondary metabolites.</title>
        <authorList>
            <person name="Sorensen T."/>
        </authorList>
    </citation>
    <scope>NUCLEOTIDE SEQUENCE [LARGE SCALE GENOMIC DNA]</scope>
    <source>
        <strain evidence="9 10">CBS 20057</strain>
    </source>
</reference>
<dbReference type="Pfam" id="PF20684">
    <property type="entry name" value="Fung_rhodopsin"/>
    <property type="match status" value="1"/>
</dbReference>
<evidence type="ECO:0000313" key="10">
    <source>
        <dbReference type="Proteomes" id="UP001396898"/>
    </source>
</evidence>
<evidence type="ECO:0000256" key="2">
    <source>
        <dbReference type="ARBA" id="ARBA00022692"/>
    </source>
</evidence>
<dbReference type="InterPro" id="IPR049326">
    <property type="entry name" value="Rhodopsin_dom_fungi"/>
</dbReference>
<evidence type="ECO:0000259" key="8">
    <source>
        <dbReference type="Pfam" id="PF20684"/>
    </source>
</evidence>
<evidence type="ECO:0000256" key="4">
    <source>
        <dbReference type="ARBA" id="ARBA00023136"/>
    </source>
</evidence>
<feature type="transmembrane region" description="Helical" evidence="7">
    <location>
        <begin position="258"/>
        <end position="280"/>
    </location>
</feature>
<feature type="transmembrane region" description="Helical" evidence="7">
    <location>
        <begin position="34"/>
        <end position="55"/>
    </location>
</feature>
<keyword evidence="2 7" id="KW-0812">Transmembrane</keyword>
<evidence type="ECO:0000313" key="9">
    <source>
        <dbReference type="EMBL" id="KAK8008141.1"/>
    </source>
</evidence>
<keyword evidence="3 7" id="KW-1133">Transmembrane helix</keyword>
<evidence type="ECO:0000256" key="7">
    <source>
        <dbReference type="SAM" id="Phobius"/>
    </source>
</evidence>
<evidence type="ECO:0000256" key="5">
    <source>
        <dbReference type="ARBA" id="ARBA00038359"/>
    </source>
</evidence>
<name>A0ABR1RC07_9PEZI</name>
<feature type="transmembrane region" description="Helical" evidence="7">
    <location>
        <begin position="222"/>
        <end position="246"/>
    </location>
</feature>
<protein>
    <recommendedName>
        <fullName evidence="8">Rhodopsin domain-containing protein</fullName>
    </recommendedName>
</protein>
<evidence type="ECO:0000256" key="1">
    <source>
        <dbReference type="ARBA" id="ARBA00004141"/>
    </source>
</evidence>
<keyword evidence="4 7" id="KW-0472">Membrane</keyword>
<dbReference type="PANTHER" id="PTHR33048:SF47">
    <property type="entry name" value="INTEGRAL MEMBRANE PROTEIN-RELATED"/>
    <property type="match status" value="1"/>
</dbReference>
<evidence type="ECO:0000256" key="3">
    <source>
        <dbReference type="ARBA" id="ARBA00022989"/>
    </source>
</evidence>
<dbReference type="InterPro" id="IPR052337">
    <property type="entry name" value="SAT4-like"/>
</dbReference>
<comment type="caution">
    <text evidence="9">The sequence shown here is derived from an EMBL/GenBank/DDBJ whole genome shotgun (WGS) entry which is preliminary data.</text>
</comment>
<accession>A0ABR1RC07</accession>
<dbReference type="EMBL" id="JAQQWI010000016">
    <property type="protein sequence ID" value="KAK8008141.1"/>
    <property type="molecule type" value="Genomic_DNA"/>
</dbReference>
<gene>
    <name evidence="9" type="ORF">PG991_010692</name>
</gene>
<feature type="transmembrane region" description="Helical" evidence="7">
    <location>
        <begin position="295"/>
        <end position="315"/>
    </location>
</feature>
<feature type="domain" description="Rhodopsin" evidence="8">
    <location>
        <begin position="94"/>
        <end position="317"/>
    </location>
</feature>
<organism evidence="9 10">
    <name type="scientific">Apiospora marii</name>
    <dbReference type="NCBI Taxonomy" id="335849"/>
    <lineage>
        <taxon>Eukaryota</taxon>
        <taxon>Fungi</taxon>
        <taxon>Dikarya</taxon>
        <taxon>Ascomycota</taxon>
        <taxon>Pezizomycotina</taxon>
        <taxon>Sordariomycetes</taxon>
        <taxon>Xylariomycetidae</taxon>
        <taxon>Amphisphaeriales</taxon>
        <taxon>Apiosporaceae</taxon>
        <taxon>Apiospora</taxon>
    </lineage>
</organism>
<dbReference type="Proteomes" id="UP001396898">
    <property type="component" value="Unassembled WGS sequence"/>
</dbReference>
<proteinExistence type="inferred from homology"/>
<comment type="similarity">
    <text evidence="5">Belongs to the SAT4 family.</text>
</comment>
<feature type="region of interest" description="Disordered" evidence="6">
    <location>
        <begin position="346"/>
        <end position="365"/>
    </location>
</feature>
<keyword evidence="10" id="KW-1185">Reference proteome</keyword>